<evidence type="ECO:0000256" key="6">
    <source>
        <dbReference type="PROSITE-ProRule" id="PRU00283"/>
    </source>
</evidence>
<dbReference type="GO" id="GO:0051231">
    <property type="term" value="P:spindle elongation"/>
    <property type="evidence" value="ECO:0007669"/>
    <property type="project" value="TreeGrafter"/>
</dbReference>
<protein>
    <recommendedName>
        <fullName evidence="8">Kinesin motor domain-containing protein</fullName>
    </recommendedName>
</protein>
<evidence type="ECO:0000256" key="3">
    <source>
        <dbReference type="ARBA" id="ARBA00022741"/>
    </source>
</evidence>
<evidence type="ECO:0000256" key="5">
    <source>
        <dbReference type="ARBA" id="ARBA00023054"/>
    </source>
</evidence>
<dbReference type="CDD" id="cd00106">
    <property type="entry name" value="KISc"/>
    <property type="match status" value="1"/>
</dbReference>
<gene>
    <name evidence="9" type="ORF">SteCoe_28981</name>
</gene>
<dbReference type="PANTHER" id="PTHR47969:SF15">
    <property type="entry name" value="CHROMOSOME-ASSOCIATED KINESIN KIF4A-RELATED"/>
    <property type="match status" value="1"/>
</dbReference>
<accession>A0A1R2B6Y6</accession>
<dbReference type="GO" id="GO:0007052">
    <property type="term" value="P:mitotic spindle organization"/>
    <property type="evidence" value="ECO:0007669"/>
    <property type="project" value="TreeGrafter"/>
</dbReference>
<dbReference type="SUPFAM" id="SSF52540">
    <property type="entry name" value="P-loop containing nucleoside triphosphate hydrolases"/>
    <property type="match status" value="1"/>
</dbReference>
<evidence type="ECO:0000256" key="2">
    <source>
        <dbReference type="ARBA" id="ARBA00022490"/>
    </source>
</evidence>
<feature type="region of interest" description="Disordered" evidence="7">
    <location>
        <begin position="1"/>
        <end position="20"/>
    </location>
</feature>
<dbReference type="GO" id="GO:0005524">
    <property type="term" value="F:ATP binding"/>
    <property type="evidence" value="ECO:0007669"/>
    <property type="project" value="UniProtKB-UniRule"/>
</dbReference>
<comment type="subcellular location">
    <subcellularLocation>
        <location evidence="1">Cytoplasm</location>
    </subcellularLocation>
</comment>
<dbReference type="InterPro" id="IPR027417">
    <property type="entry name" value="P-loop_NTPase"/>
</dbReference>
<evidence type="ECO:0000256" key="7">
    <source>
        <dbReference type="SAM" id="MobiDB-lite"/>
    </source>
</evidence>
<evidence type="ECO:0000256" key="1">
    <source>
        <dbReference type="ARBA" id="ARBA00004496"/>
    </source>
</evidence>
<evidence type="ECO:0000313" key="10">
    <source>
        <dbReference type="Proteomes" id="UP000187209"/>
    </source>
</evidence>
<sequence>MDTLDVSVPSSRSSDRPRRNTFISPELELPQLIKQVSDIKLSKKGTNVYVRFRPDNYKEEQEGRQVVDYFPDLRTITVDNHSFKFKRIFPGETTQEQIFLSVGVPLIDPILDGYNCGVMAYGQTGAGKTFSLLGHGYDQPDRIGRGDPEKRGLVPRLLQSLFHEIQVSITPSITYTVYTSFIQIYLEKIYDLLNPAKETLKIYQDTAKGLWVTDATNVPVKNSNEILKQLELGIVNRITAATNSNAESSRAHAVLVLTINKNLITQGTVISSQVYCVDLCGSERTSKTGAIEERLKEAQNINKSLLALGNVIGALVENKKHIPYRDSKLTRLLQNCFGGTSIATLILCCSANSVSSTETLATLRFGDRANKVKNKPVRNMGDSVTELRRLLNEANSKIYTQQRIIRSQIEKIIELETITKELFTICGDKKLGALRARYQIKFNPKKKNGFEIIGFYPFISIFTFISPMECLEMIHVCKLFDKRLKTDLLWRNYIELAKQGKVKIFEIATETLSNVNENIYQFIREIHQMRTHESLSVKHGITLFVNRRS</sequence>
<dbReference type="AlphaFoldDB" id="A0A1R2B6Y6"/>
<dbReference type="OrthoDB" id="3176171at2759"/>
<dbReference type="InterPro" id="IPR027640">
    <property type="entry name" value="Kinesin-like_fam"/>
</dbReference>
<comment type="similarity">
    <text evidence="6">Belongs to the TRAFAC class myosin-kinesin ATPase superfamily. Kinesin family.</text>
</comment>
<dbReference type="GO" id="GO:0005737">
    <property type="term" value="C:cytoplasm"/>
    <property type="evidence" value="ECO:0007669"/>
    <property type="project" value="UniProtKB-SubCell"/>
</dbReference>
<keyword evidence="4 6" id="KW-0067">ATP-binding</keyword>
<dbReference type="GO" id="GO:0003777">
    <property type="term" value="F:microtubule motor activity"/>
    <property type="evidence" value="ECO:0007669"/>
    <property type="project" value="InterPro"/>
</dbReference>
<evidence type="ECO:0000256" key="4">
    <source>
        <dbReference type="ARBA" id="ARBA00022840"/>
    </source>
</evidence>
<keyword evidence="6" id="KW-0505">Motor protein</keyword>
<dbReference type="GO" id="GO:0007018">
    <property type="term" value="P:microtubule-based movement"/>
    <property type="evidence" value="ECO:0007669"/>
    <property type="project" value="InterPro"/>
</dbReference>
<evidence type="ECO:0000313" key="9">
    <source>
        <dbReference type="EMBL" id="OMJ72538.1"/>
    </source>
</evidence>
<keyword evidence="3 6" id="KW-0547">Nucleotide-binding</keyword>
<reference evidence="9 10" key="1">
    <citation type="submission" date="2016-11" db="EMBL/GenBank/DDBJ databases">
        <title>The macronuclear genome of Stentor coeruleus: a giant cell with tiny introns.</title>
        <authorList>
            <person name="Slabodnick M."/>
            <person name="Ruby J.G."/>
            <person name="Reiff S.B."/>
            <person name="Swart E.C."/>
            <person name="Gosai S."/>
            <person name="Prabakaran S."/>
            <person name="Witkowska E."/>
            <person name="Larue G.E."/>
            <person name="Fisher S."/>
            <person name="Freeman R.M."/>
            <person name="Gunawardena J."/>
            <person name="Chu W."/>
            <person name="Stover N.A."/>
            <person name="Gregory B.D."/>
            <person name="Nowacki M."/>
            <person name="Derisi J."/>
            <person name="Roy S.W."/>
            <person name="Marshall W.F."/>
            <person name="Sood P."/>
        </authorList>
    </citation>
    <scope>NUCLEOTIDE SEQUENCE [LARGE SCALE GENOMIC DNA]</scope>
    <source>
        <strain evidence="9">WM001</strain>
    </source>
</reference>
<dbReference type="GO" id="GO:0005875">
    <property type="term" value="C:microtubule associated complex"/>
    <property type="evidence" value="ECO:0007669"/>
    <property type="project" value="TreeGrafter"/>
</dbReference>
<name>A0A1R2B6Y6_9CILI</name>
<dbReference type="EMBL" id="MPUH01000892">
    <property type="protein sequence ID" value="OMJ72538.1"/>
    <property type="molecule type" value="Genomic_DNA"/>
</dbReference>
<feature type="binding site" evidence="6">
    <location>
        <begin position="122"/>
        <end position="129"/>
    </location>
    <ligand>
        <name>ATP</name>
        <dbReference type="ChEBI" id="CHEBI:30616"/>
    </ligand>
</feature>
<dbReference type="InterPro" id="IPR001752">
    <property type="entry name" value="Kinesin_motor_dom"/>
</dbReference>
<feature type="domain" description="Kinesin motor" evidence="8">
    <location>
        <begin position="45"/>
        <end position="372"/>
    </location>
</feature>
<keyword evidence="2" id="KW-0963">Cytoplasm</keyword>
<keyword evidence="5" id="KW-0175">Coiled coil</keyword>
<feature type="compositionally biased region" description="Low complexity" evidence="7">
    <location>
        <begin position="1"/>
        <end position="12"/>
    </location>
</feature>
<proteinExistence type="inferred from homology"/>
<dbReference type="GO" id="GO:0008017">
    <property type="term" value="F:microtubule binding"/>
    <property type="evidence" value="ECO:0007669"/>
    <property type="project" value="InterPro"/>
</dbReference>
<dbReference type="InterPro" id="IPR036961">
    <property type="entry name" value="Kinesin_motor_dom_sf"/>
</dbReference>
<dbReference type="PRINTS" id="PR00380">
    <property type="entry name" value="KINESINHEAVY"/>
</dbReference>
<comment type="caution">
    <text evidence="9">The sequence shown here is derived from an EMBL/GenBank/DDBJ whole genome shotgun (WGS) entry which is preliminary data.</text>
</comment>
<dbReference type="Gene3D" id="3.40.850.10">
    <property type="entry name" value="Kinesin motor domain"/>
    <property type="match status" value="1"/>
</dbReference>
<evidence type="ECO:0000259" key="8">
    <source>
        <dbReference type="PROSITE" id="PS50067"/>
    </source>
</evidence>
<dbReference type="Proteomes" id="UP000187209">
    <property type="component" value="Unassembled WGS sequence"/>
</dbReference>
<dbReference type="Pfam" id="PF00225">
    <property type="entry name" value="Kinesin"/>
    <property type="match status" value="1"/>
</dbReference>
<dbReference type="PROSITE" id="PS50067">
    <property type="entry name" value="KINESIN_MOTOR_2"/>
    <property type="match status" value="1"/>
</dbReference>
<dbReference type="PANTHER" id="PTHR47969">
    <property type="entry name" value="CHROMOSOME-ASSOCIATED KINESIN KIF4A-RELATED"/>
    <property type="match status" value="1"/>
</dbReference>
<organism evidence="9 10">
    <name type="scientific">Stentor coeruleus</name>
    <dbReference type="NCBI Taxonomy" id="5963"/>
    <lineage>
        <taxon>Eukaryota</taxon>
        <taxon>Sar</taxon>
        <taxon>Alveolata</taxon>
        <taxon>Ciliophora</taxon>
        <taxon>Postciliodesmatophora</taxon>
        <taxon>Heterotrichea</taxon>
        <taxon>Heterotrichida</taxon>
        <taxon>Stentoridae</taxon>
        <taxon>Stentor</taxon>
    </lineage>
</organism>
<keyword evidence="10" id="KW-1185">Reference proteome</keyword>
<dbReference type="SMART" id="SM00129">
    <property type="entry name" value="KISc"/>
    <property type="match status" value="1"/>
</dbReference>